<organism evidence="1 2">
    <name type="scientific">Waddlia chondrophila (strain ATCC VR-1470 / WSU 86-1044)</name>
    <dbReference type="NCBI Taxonomy" id="716544"/>
    <lineage>
        <taxon>Bacteria</taxon>
        <taxon>Pseudomonadati</taxon>
        <taxon>Chlamydiota</taxon>
        <taxon>Chlamydiia</taxon>
        <taxon>Parachlamydiales</taxon>
        <taxon>Waddliaceae</taxon>
        <taxon>Waddlia</taxon>
    </lineage>
</organism>
<dbReference type="STRING" id="716544.wcw_1922"/>
<dbReference type="AlphaFoldDB" id="D6YT64"/>
<reference evidence="1 2" key="1">
    <citation type="journal article" date="2010" name="PLoS ONE">
        <title>The Waddlia genome: a window into chlamydial biology.</title>
        <authorList>
            <person name="Bertelli C."/>
            <person name="Collyn F."/>
            <person name="Croxatto A."/>
            <person name="Ruckert C."/>
            <person name="Polkinghorne A."/>
            <person name="Kebbi-Beghdadi C."/>
            <person name="Goesmann A."/>
            <person name="Vaughan L."/>
            <person name="Greub G."/>
        </authorList>
    </citation>
    <scope>NUCLEOTIDE SEQUENCE [LARGE SCALE GENOMIC DNA]</scope>
    <source>
        <strain evidence="2">ATCC VR-1470 / WSU 86-1044</strain>
    </source>
</reference>
<accession>D6YT64</accession>
<proteinExistence type="predicted"/>
<name>D6YT64_WADCW</name>
<keyword evidence="2" id="KW-1185">Reference proteome</keyword>
<dbReference type="HOGENOM" id="CLU_1531924_0_0_0"/>
<dbReference type="RefSeq" id="WP_013182952.1">
    <property type="nucleotide sequence ID" value="NC_014225.1"/>
</dbReference>
<dbReference type="Proteomes" id="UP000001505">
    <property type="component" value="Chromosome"/>
</dbReference>
<evidence type="ECO:0000313" key="1">
    <source>
        <dbReference type="EMBL" id="ADI39259.1"/>
    </source>
</evidence>
<dbReference type="KEGG" id="wch:wcw_1922"/>
<protein>
    <submittedName>
        <fullName evidence="1">Uncharacterized protein</fullName>
    </submittedName>
</protein>
<dbReference type="EMBL" id="CP001928">
    <property type="protein sequence ID" value="ADI39259.1"/>
    <property type="molecule type" value="Genomic_DNA"/>
</dbReference>
<evidence type="ECO:0000313" key="2">
    <source>
        <dbReference type="Proteomes" id="UP000001505"/>
    </source>
</evidence>
<sequence length="175" mass="18821">MGTQSLTDNIYYSVRNAASAGWEIAQSCVGVRQNASTTEKVYRIYNASVAALVAAGWAYEIGSSVLDISSTSGPYESAWKTITIFLATGEYLSDAAFHAIASQVSENSSTEFKAATIALDILRLGIIGKLQMTQPPLSTIPPALNYTDIFNHLGNIAYNTGLISLFCPSKKEHNE</sequence>
<gene>
    <name evidence="1" type="ordered locus">wcw_1922</name>
</gene>